<dbReference type="AlphaFoldDB" id="A0A820FZE6"/>
<comment type="caution">
    <text evidence="1">The sequence shown here is derived from an EMBL/GenBank/DDBJ whole genome shotgun (WGS) entry which is preliminary data.</text>
</comment>
<organism evidence="1 2">
    <name type="scientific">Adineta steineri</name>
    <dbReference type="NCBI Taxonomy" id="433720"/>
    <lineage>
        <taxon>Eukaryota</taxon>
        <taxon>Metazoa</taxon>
        <taxon>Spiralia</taxon>
        <taxon>Gnathifera</taxon>
        <taxon>Rotifera</taxon>
        <taxon>Eurotatoria</taxon>
        <taxon>Bdelloidea</taxon>
        <taxon>Adinetida</taxon>
        <taxon>Adinetidae</taxon>
        <taxon>Adineta</taxon>
    </lineage>
</organism>
<dbReference type="Proteomes" id="UP000663868">
    <property type="component" value="Unassembled WGS sequence"/>
</dbReference>
<reference evidence="1" key="1">
    <citation type="submission" date="2021-02" db="EMBL/GenBank/DDBJ databases">
        <authorList>
            <person name="Nowell W R."/>
        </authorList>
    </citation>
    <scope>NUCLEOTIDE SEQUENCE</scope>
</reference>
<accession>A0A820FZE6</accession>
<sequence length="126" mass="14498">MKQGTNSSTFVCTLFKTGDRCCRNKAWQSIECHMNNKKYRDSIKLFKENTTFTARTESTLSMITVAALSPKNISFLDQVIRAETLLPTNAVQRRYGYLSSGEFSDLFKRIFPSSNIAQQFKMKWTT</sequence>
<proteinExistence type="predicted"/>
<evidence type="ECO:0000313" key="2">
    <source>
        <dbReference type="Proteomes" id="UP000663868"/>
    </source>
</evidence>
<evidence type="ECO:0000313" key="1">
    <source>
        <dbReference type="EMBL" id="CAF4269462.1"/>
    </source>
</evidence>
<protein>
    <submittedName>
        <fullName evidence="1">Uncharacterized protein</fullName>
    </submittedName>
</protein>
<gene>
    <name evidence="1" type="ORF">KXQ929_LOCUS43802</name>
</gene>
<dbReference type="EMBL" id="CAJOBB010011980">
    <property type="protein sequence ID" value="CAF4269462.1"/>
    <property type="molecule type" value="Genomic_DNA"/>
</dbReference>
<name>A0A820FZE6_9BILA</name>